<name>N1V4C5_9MICC</name>
<dbReference type="InterPro" id="IPR055878">
    <property type="entry name" value="DUF7455"/>
</dbReference>
<evidence type="ECO:0000259" key="1">
    <source>
        <dbReference type="Pfam" id="PF24254"/>
    </source>
</evidence>
<keyword evidence="3" id="KW-1185">Reference proteome</keyword>
<evidence type="ECO:0000313" key="3">
    <source>
        <dbReference type="Proteomes" id="UP000010729"/>
    </source>
</evidence>
<dbReference type="RefSeq" id="WP_005266134.1">
    <property type="nucleotide sequence ID" value="NZ_ANPE02000016.1"/>
</dbReference>
<accession>N1V4C5</accession>
<reference evidence="2 3" key="1">
    <citation type="journal article" date="2013" name="Genome Announc.">
        <title>Draft Genome Sequence of Arthrobacter crystallopoietes Strain BAB-32, Revealing Genes for Bioremediation.</title>
        <authorList>
            <person name="Joshi M.N."/>
            <person name="Pandit A.S."/>
            <person name="Sharma A."/>
            <person name="Pandya R.V."/>
            <person name="Desai S.M."/>
            <person name="Saxena A.K."/>
            <person name="Bagatharia S.B."/>
        </authorList>
    </citation>
    <scope>NUCLEOTIDE SEQUENCE [LARGE SCALE GENOMIC DNA]</scope>
    <source>
        <strain evidence="2 3">BAB-32</strain>
    </source>
</reference>
<protein>
    <recommendedName>
        <fullName evidence="1">DUF7455 domain-containing protein</fullName>
    </recommendedName>
</protein>
<proteinExistence type="predicted"/>
<organism evidence="2 3">
    <name type="scientific">Arthrobacter crystallopoietes BAB-32</name>
    <dbReference type="NCBI Taxonomy" id="1246476"/>
    <lineage>
        <taxon>Bacteria</taxon>
        <taxon>Bacillati</taxon>
        <taxon>Actinomycetota</taxon>
        <taxon>Actinomycetes</taxon>
        <taxon>Micrococcales</taxon>
        <taxon>Micrococcaceae</taxon>
        <taxon>Crystallibacter</taxon>
    </lineage>
</organism>
<dbReference type="AlphaFoldDB" id="N1V4C5"/>
<evidence type="ECO:0000313" key="2">
    <source>
        <dbReference type="EMBL" id="EMY36195.1"/>
    </source>
</evidence>
<feature type="domain" description="DUF7455" evidence="1">
    <location>
        <begin position="3"/>
        <end position="49"/>
    </location>
</feature>
<dbReference type="Pfam" id="PF24254">
    <property type="entry name" value="DUF7455"/>
    <property type="match status" value="1"/>
</dbReference>
<gene>
    <name evidence="2" type="ORF">D477_000380</name>
</gene>
<dbReference type="Proteomes" id="UP000010729">
    <property type="component" value="Unassembled WGS sequence"/>
</dbReference>
<sequence>MLCDRCEAYAYVHVMLDSGGILSWCAHHYREHEEALMAYAINVQDERHLLHV</sequence>
<dbReference type="EMBL" id="ANPE02000016">
    <property type="protein sequence ID" value="EMY36195.1"/>
    <property type="molecule type" value="Genomic_DNA"/>
</dbReference>
<comment type="caution">
    <text evidence="2">The sequence shown here is derived from an EMBL/GenBank/DDBJ whole genome shotgun (WGS) entry which is preliminary data.</text>
</comment>